<gene>
    <name evidence="1" type="ORF">TE42_06910</name>
</gene>
<comment type="caution">
    <text evidence="1">The sequence shown here is derived from an EMBL/GenBank/DDBJ whole genome shotgun (WGS) entry which is preliminary data.</text>
</comment>
<accession>A0A0G2J4L5</accession>
<protein>
    <submittedName>
        <fullName evidence="1">Uncharacterized protein</fullName>
    </submittedName>
</protein>
<name>A0A0G2J4L5_9SYNE</name>
<proteinExistence type="predicted"/>
<dbReference type="EMBL" id="JXQG01000039">
    <property type="protein sequence ID" value="KKZ11826.1"/>
    <property type="molecule type" value="Genomic_DNA"/>
</dbReference>
<dbReference type="AlphaFoldDB" id="A0A0G2J4L5"/>
<evidence type="ECO:0000313" key="1">
    <source>
        <dbReference type="EMBL" id="KKZ11826.1"/>
    </source>
</evidence>
<reference evidence="1 2" key="1">
    <citation type="submission" date="2015-01" db="EMBL/GenBank/DDBJ databases">
        <title>Lifestyle Evolution in Cyanobacterial Symbionts of Sponges.</title>
        <authorList>
            <person name="Burgsdorf I."/>
            <person name="Slaby B.M."/>
            <person name="Handley K.M."/>
            <person name="Haber M."/>
            <person name="Blom J."/>
            <person name="Marshall C.W."/>
            <person name="Gilbert J.A."/>
            <person name="Hentschel U."/>
            <person name="Steindler L."/>
        </authorList>
    </citation>
    <scope>NUCLEOTIDE SEQUENCE [LARGE SCALE GENOMIC DNA]</scope>
    <source>
        <strain evidence="1">SP3</strain>
    </source>
</reference>
<dbReference type="Proteomes" id="UP000035067">
    <property type="component" value="Unassembled WGS sequence"/>
</dbReference>
<organism evidence="1 2">
    <name type="scientific">Candidatus Synechococcus spongiarum SP3</name>
    <dbReference type="NCBI Taxonomy" id="1604020"/>
    <lineage>
        <taxon>Bacteria</taxon>
        <taxon>Bacillati</taxon>
        <taxon>Cyanobacteriota</taxon>
        <taxon>Cyanophyceae</taxon>
        <taxon>Synechococcales</taxon>
        <taxon>Synechococcaceae</taxon>
        <taxon>Synechococcus</taxon>
    </lineage>
</organism>
<evidence type="ECO:0000313" key="2">
    <source>
        <dbReference type="Proteomes" id="UP000035067"/>
    </source>
</evidence>
<sequence length="60" mass="6274">MAPLLPQQLSGEPEAMASSMSAVWRGLTTSWEKGKIPLSLKSLASRSISVGSLVSLFLAG</sequence>